<comment type="caution">
    <text evidence="3">The sequence shown here is derived from an EMBL/GenBank/DDBJ whole genome shotgun (WGS) entry which is preliminary data.</text>
</comment>
<reference evidence="3 4" key="1">
    <citation type="submission" date="2024-07" db="EMBL/GenBank/DDBJ databases">
        <title>The genome sequence of type strain Sediminicola luteus GDMCC 1.2596T.</title>
        <authorList>
            <person name="Liu Y."/>
        </authorList>
    </citation>
    <scope>NUCLEOTIDE SEQUENCE [LARGE SCALE GENOMIC DNA]</scope>
    <source>
        <strain evidence="3 4">GDMCC 1.2596</strain>
    </source>
</reference>
<comment type="similarity">
    <text evidence="1">Belongs to the IMPACT family.</text>
</comment>
<dbReference type="Gene3D" id="3.30.230.30">
    <property type="entry name" value="Impact, N-terminal domain"/>
    <property type="match status" value="1"/>
</dbReference>
<protein>
    <submittedName>
        <fullName evidence="3">YigZ family protein</fullName>
    </submittedName>
</protein>
<evidence type="ECO:0000313" key="4">
    <source>
        <dbReference type="Proteomes" id="UP001549773"/>
    </source>
</evidence>
<gene>
    <name evidence="3" type="ORF">ABXZ32_08495</name>
</gene>
<dbReference type="InterPro" id="IPR023582">
    <property type="entry name" value="Impact"/>
</dbReference>
<feature type="domain" description="Impact N-terminal" evidence="2">
    <location>
        <begin position="24"/>
        <end position="129"/>
    </location>
</feature>
<organism evidence="3 4">
    <name type="scientific">Sediminicola luteus</name>
    <dbReference type="NCBI Taxonomy" id="319238"/>
    <lineage>
        <taxon>Bacteria</taxon>
        <taxon>Pseudomonadati</taxon>
        <taxon>Bacteroidota</taxon>
        <taxon>Flavobacteriia</taxon>
        <taxon>Flavobacteriales</taxon>
        <taxon>Flavobacteriaceae</taxon>
        <taxon>Sediminicola</taxon>
    </lineage>
</organism>
<evidence type="ECO:0000256" key="1">
    <source>
        <dbReference type="ARBA" id="ARBA00007665"/>
    </source>
</evidence>
<accession>A0ABV2TVZ5</accession>
<proteinExistence type="inferred from homology"/>
<evidence type="ECO:0000259" key="2">
    <source>
        <dbReference type="Pfam" id="PF01205"/>
    </source>
</evidence>
<evidence type="ECO:0000313" key="3">
    <source>
        <dbReference type="EMBL" id="MET7029433.1"/>
    </source>
</evidence>
<dbReference type="Pfam" id="PF01205">
    <property type="entry name" value="Impact_N"/>
    <property type="match status" value="1"/>
</dbReference>
<dbReference type="RefSeq" id="WP_354618246.1">
    <property type="nucleotide sequence ID" value="NZ_JBEWYP010000003.1"/>
</dbReference>
<dbReference type="InterPro" id="IPR036956">
    <property type="entry name" value="Impact_N_sf"/>
</dbReference>
<dbReference type="InterPro" id="IPR001498">
    <property type="entry name" value="Impact_N"/>
</dbReference>
<name>A0ABV2TVZ5_9FLAO</name>
<dbReference type="PANTHER" id="PTHR16301">
    <property type="entry name" value="IMPACT-RELATED"/>
    <property type="match status" value="1"/>
</dbReference>
<dbReference type="EMBL" id="JBEWYP010000003">
    <property type="protein sequence ID" value="MET7029433.1"/>
    <property type="molecule type" value="Genomic_DNA"/>
</dbReference>
<sequence length="206" mass="23526">MEEENQDSYRTIIKPSEEILFKEKKSKFFGYAFPISEEEEVKPLIEALRKKHHTANHVCYAWQLGVEEPHYRANDDGEPNNSAGMPIYGQIQSFGVTNILVAVTRIFGGTKLGVGGLISAYKTGAQMALDASHIVEKTLQQRFVLKFDYEQMDKVMRTLKQHQIEILTQTMELSCTFIISVRKQEAEQTLALFTSMHPPVEIKKKD</sequence>
<dbReference type="SUPFAM" id="SSF54211">
    <property type="entry name" value="Ribosomal protein S5 domain 2-like"/>
    <property type="match status" value="1"/>
</dbReference>
<keyword evidence="4" id="KW-1185">Reference proteome</keyword>
<dbReference type="InterPro" id="IPR020568">
    <property type="entry name" value="Ribosomal_Su5_D2-typ_SF"/>
</dbReference>
<dbReference type="PANTHER" id="PTHR16301:SF20">
    <property type="entry name" value="IMPACT FAMILY MEMBER YIGZ"/>
    <property type="match status" value="1"/>
</dbReference>
<dbReference type="Proteomes" id="UP001549773">
    <property type="component" value="Unassembled WGS sequence"/>
</dbReference>